<dbReference type="GO" id="GO:0046872">
    <property type="term" value="F:metal ion binding"/>
    <property type="evidence" value="ECO:0007669"/>
    <property type="project" value="UniProtKB-KW"/>
</dbReference>
<dbReference type="STRING" id="560819.SAMN05428998_10176"/>
<dbReference type="NCBIfam" id="NF037995">
    <property type="entry name" value="TRAP_S1"/>
    <property type="match status" value="1"/>
</dbReference>
<feature type="binding site" evidence="3">
    <location>
        <position position="229"/>
    </location>
    <ligand>
        <name>substrate</name>
    </ligand>
</feature>
<accession>A0A1Y6B2M6</accession>
<dbReference type="GO" id="GO:0055085">
    <property type="term" value="P:transmembrane transport"/>
    <property type="evidence" value="ECO:0007669"/>
    <property type="project" value="InterPro"/>
</dbReference>
<name>A0A1Y6B2M6_9PROT</name>
<proteinExistence type="predicted"/>
<keyword evidence="3" id="KW-0479">Metal-binding</keyword>
<evidence type="ECO:0000313" key="4">
    <source>
        <dbReference type="EMBL" id="SME88264.1"/>
    </source>
</evidence>
<dbReference type="PROSITE" id="PS51318">
    <property type="entry name" value="TAT"/>
    <property type="match status" value="1"/>
</dbReference>
<evidence type="ECO:0000256" key="1">
    <source>
        <dbReference type="ARBA" id="ARBA00022729"/>
    </source>
</evidence>
<feature type="binding site" evidence="3">
    <location>
        <position position="230"/>
    </location>
    <ligand>
        <name>Na(+)</name>
        <dbReference type="ChEBI" id="CHEBI:29101"/>
    </ligand>
</feature>
<dbReference type="GO" id="GO:0031317">
    <property type="term" value="C:tripartite ATP-independent periplasmic transporter complex"/>
    <property type="evidence" value="ECO:0007669"/>
    <property type="project" value="InterPro"/>
</dbReference>
<dbReference type="Proteomes" id="UP000192917">
    <property type="component" value="Unassembled WGS sequence"/>
</dbReference>
<dbReference type="Gene3D" id="3.40.190.10">
    <property type="entry name" value="Periplasmic binding protein-like II"/>
    <property type="match status" value="1"/>
</dbReference>
<reference evidence="4 5" key="1">
    <citation type="submission" date="2017-04" db="EMBL/GenBank/DDBJ databases">
        <authorList>
            <person name="Afonso C.L."/>
            <person name="Miller P.J."/>
            <person name="Scott M.A."/>
            <person name="Spackman E."/>
            <person name="Goraichik I."/>
            <person name="Dimitrov K.M."/>
            <person name="Suarez D.L."/>
            <person name="Swayne D.E."/>
        </authorList>
    </citation>
    <scope>NUCLEOTIDE SEQUENCE [LARGE SCALE GENOMIC DNA]</scope>
    <source>
        <strain evidence="4 5">USBA 355</strain>
    </source>
</reference>
<dbReference type="InterPro" id="IPR006311">
    <property type="entry name" value="TAT_signal"/>
</dbReference>
<dbReference type="PANTHER" id="PTHR33376:SF5">
    <property type="entry name" value="EXTRACYTOPLASMIC SOLUTE RECEPTOR PROTEIN"/>
    <property type="match status" value="1"/>
</dbReference>
<dbReference type="CDD" id="cd13604">
    <property type="entry name" value="PBP2_TRAP_ketoacid_lactate_like"/>
    <property type="match status" value="1"/>
</dbReference>
<dbReference type="PIRSF" id="PIRSF039026">
    <property type="entry name" value="SiaP"/>
    <property type="match status" value="1"/>
</dbReference>
<dbReference type="AlphaFoldDB" id="A0A1Y6B2M6"/>
<sequence length="374" mass="39440">MKRKPTFSRRRLIGGAGTSITALGAATLSTGLAGSLAAPAVRAESRFEWKMVTSWPVDAPGPGTTAARLARRITEGSGGRLTVKVFGAGELVPAFEVFDAVSSGTAELGHTASLFWAGKMAIAPIFTTAPFGLLPEGHNAWIAYGGGQALWDELYGPFGVKPYLAGNSGFQMAGWYRRKIEGLEDLKGLKIRAAGLGGEILRRLGAAPVVIPPGEIFTALKTGTIDAAEFLGPWSDTALGLNKAAPYYYWPGFDKPNGSAEALVNAKALAALPAELRSLVETACEAENARGLAEADWYNAQSLQGLEAGGTTLLRFPEPVLQAAKREAEGVMDTVAAKDPLYGRILESWRAARTASIAWGRVSRHALLDAQLAS</sequence>
<dbReference type="InterPro" id="IPR038404">
    <property type="entry name" value="TRAP_DctP_sf"/>
</dbReference>
<dbReference type="PANTHER" id="PTHR33376">
    <property type="match status" value="1"/>
</dbReference>
<dbReference type="Pfam" id="PF03480">
    <property type="entry name" value="DctP"/>
    <property type="match status" value="1"/>
</dbReference>
<evidence type="ECO:0000313" key="5">
    <source>
        <dbReference type="Proteomes" id="UP000192917"/>
    </source>
</evidence>
<evidence type="ECO:0000256" key="2">
    <source>
        <dbReference type="PIRSR" id="PIRSR039026-1"/>
    </source>
</evidence>
<dbReference type="InterPro" id="IPR018389">
    <property type="entry name" value="DctP_fam"/>
</dbReference>
<dbReference type="InterPro" id="IPR026289">
    <property type="entry name" value="SBP_TakP-like"/>
</dbReference>
<dbReference type="SUPFAM" id="SSF53850">
    <property type="entry name" value="Periplasmic binding protein-like II"/>
    <property type="match status" value="1"/>
</dbReference>
<keyword evidence="5" id="KW-1185">Reference proteome</keyword>
<protein>
    <submittedName>
        <fullName evidence="4">TRAP-type mannitol/chloroaromatic compound transport system, substrate-binding protein</fullName>
    </submittedName>
</protein>
<organism evidence="4 5">
    <name type="scientific">Tistlia consotensis USBA 355</name>
    <dbReference type="NCBI Taxonomy" id="560819"/>
    <lineage>
        <taxon>Bacteria</taxon>
        <taxon>Pseudomonadati</taxon>
        <taxon>Pseudomonadota</taxon>
        <taxon>Alphaproteobacteria</taxon>
        <taxon>Rhodospirillales</taxon>
        <taxon>Rhodovibrionaceae</taxon>
        <taxon>Tistlia</taxon>
    </lineage>
</organism>
<dbReference type="EMBL" id="FWZX01000001">
    <property type="protein sequence ID" value="SME88264.1"/>
    <property type="molecule type" value="Genomic_DNA"/>
</dbReference>
<keyword evidence="1" id="KW-0732">Signal</keyword>
<dbReference type="Gene3D" id="3.40.190.170">
    <property type="entry name" value="Bacterial extracellular solute-binding protein, family 7"/>
    <property type="match status" value="1"/>
</dbReference>
<gene>
    <name evidence="4" type="ORF">SAMN05428998_10176</name>
</gene>
<dbReference type="RefSeq" id="WP_085120445.1">
    <property type="nucleotide sequence ID" value="NZ_FWZX01000001.1"/>
</dbReference>
<feature type="binding site" evidence="2">
    <location>
        <position position="171"/>
    </location>
    <ligand>
        <name>substrate</name>
    </ligand>
</feature>
<feature type="binding site" evidence="2">
    <location>
        <position position="192"/>
    </location>
    <ligand>
        <name>substrate</name>
    </ligand>
</feature>
<evidence type="ECO:0000256" key="3">
    <source>
        <dbReference type="PIRSR" id="PIRSR039026-2"/>
    </source>
</evidence>